<reference evidence="4 5" key="1">
    <citation type="submission" date="2018-06" db="EMBL/GenBank/DDBJ databases">
        <authorList>
            <consortium name="Pathogen Informatics"/>
            <person name="Doyle S."/>
        </authorList>
    </citation>
    <scope>NUCLEOTIDE SEQUENCE [LARGE SCALE GENOMIC DNA]</scope>
    <source>
        <strain evidence="4 5">NCTC11820</strain>
    </source>
</reference>
<proteinExistence type="inferred from homology"/>
<dbReference type="OMA" id="TYEMNRN"/>
<comment type="similarity">
    <text evidence="1">Belongs to the iron-sulfur cluster assembly SufBD family.</text>
</comment>
<dbReference type="PANTHER" id="PTHR43575">
    <property type="entry name" value="PROTEIN ABCI7, CHLOROPLASTIC"/>
    <property type="match status" value="1"/>
</dbReference>
<evidence type="ECO:0000256" key="1">
    <source>
        <dbReference type="ARBA" id="ARBA00043967"/>
    </source>
</evidence>
<name>A0A2X2Y991_9ACTO</name>
<dbReference type="Proteomes" id="UP000250245">
    <property type="component" value="Unassembled WGS sequence"/>
</dbReference>
<dbReference type="GeneID" id="55565974"/>
<evidence type="ECO:0000259" key="3">
    <source>
        <dbReference type="Pfam" id="PF01458"/>
    </source>
</evidence>
<evidence type="ECO:0000313" key="4">
    <source>
        <dbReference type="EMBL" id="SQB64372.1"/>
    </source>
</evidence>
<feature type="domain" description="SUF system FeS cluster assembly SufBD core" evidence="3">
    <location>
        <begin position="131"/>
        <end position="358"/>
    </location>
</feature>
<evidence type="ECO:0000313" key="5">
    <source>
        <dbReference type="Proteomes" id="UP000250245"/>
    </source>
</evidence>
<sequence>MTEVTMPTGDALTAPTPTRLTSTSVEDFPMPTGREEAWRFTPLSRFAGLLEESLEGGGAKFAIDGVALRADEPVQPEAGVTLKLSALVGLSPLAGAPFDRAGVVGWNNISQTLDVAVTGVVSRPVWIDVTAEGTDTVGHVRIHAEKNSQATIVLRHRGGGSLNETLEVKAEPGAKLNVVSLQAWDATAVHMATQQLTLSENASVKHANVTLGGDSVRIAMGVNLPAERSDLNLLGLYFTNSEQHQEHRLFIEHKGQKSKSRVTYKGALQGQDAHAVWVGDVGIGPQAFGTDSYELNRNLVLGKGPRVDSVPNLEIHNGEIEGAGHASATGRFDDEQLFYLQSRGIDAVNAKRLVVRAFYAELLNMLEIPELTDYVLETVDSHLSVGSLQ</sequence>
<dbReference type="InterPro" id="IPR055346">
    <property type="entry name" value="Fe-S_cluster_assembly_SufBD"/>
</dbReference>
<dbReference type="InterPro" id="IPR000825">
    <property type="entry name" value="SUF_FeS_clus_asmbl_SufBD_core"/>
</dbReference>
<dbReference type="InterPro" id="IPR011542">
    <property type="entry name" value="SUF_FeS_clus_asmbl_SufD"/>
</dbReference>
<dbReference type="PANTHER" id="PTHR43575:SF1">
    <property type="entry name" value="PROTEIN ABCI7, CHLOROPLASTIC"/>
    <property type="match status" value="1"/>
</dbReference>
<evidence type="ECO:0000256" key="2">
    <source>
        <dbReference type="SAM" id="MobiDB-lite"/>
    </source>
</evidence>
<dbReference type="InterPro" id="IPR037284">
    <property type="entry name" value="SUF_FeS_clus_asmbl_SufBD_sf"/>
</dbReference>
<dbReference type="Pfam" id="PF01458">
    <property type="entry name" value="SUFBD_core"/>
    <property type="match status" value="1"/>
</dbReference>
<dbReference type="AlphaFoldDB" id="A0A2X2Y991"/>
<dbReference type="RefSeq" id="WP_004006622.1">
    <property type="nucleotide sequence ID" value="NZ_CAMYEK010000004.1"/>
</dbReference>
<protein>
    <submittedName>
        <fullName evidence="4">FeS cluster assembly protein sufD</fullName>
    </submittedName>
</protein>
<dbReference type="EMBL" id="UASJ01000001">
    <property type="protein sequence ID" value="SQB64372.1"/>
    <property type="molecule type" value="Genomic_DNA"/>
</dbReference>
<feature type="region of interest" description="Disordered" evidence="2">
    <location>
        <begin position="1"/>
        <end position="20"/>
    </location>
</feature>
<accession>A0A2X2Y991</accession>
<dbReference type="NCBIfam" id="TIGR01981">
    <property type="entry name" value="sufD"/>
    <property type="match status" value="1"/>
</dbReference>
<organism evidence="4 5">
    <name type="scientific">Mobiluncus curtisii</name>
    <dbReference type="NCBI Taxonomy" id="2051"/>
    <lineage>
        <taxon>Bacteria</taxon>
        <taxon>Bacillati</taxon>
        <taxon>Actinomycetota</taxon>
        <taxon>Actinomycetes</taxon>
        <taxon>Actinomycetales</taxon>
        <taxon>Actinomycetaceae</taxon>
        <taxon>Mobiluncus</taxon>
    </lineage>
</organism>
<dbReference type="GO" id="GO:0016226">
    <property type="term" value="P:iron-sulfur cluster assembly"/>
    <property type="evidence" value="ECO:0007669"/>
    <property type="project" value="InterPro"/>
</dbReference>
<dbReference type="SUPFAM" id="SSF101960">
    <property type="entry name" value="Stabilizer of iron transporter SufD"/>
    <property type="match status" value="1"/>
</dbReference>
<gene>
    <name evidence="4" type="primary">sufD</name>
    <name evidence="4" type="ORF">NCTC11820_00716</name>
</gene>